<evidence type="ECO:0000313" key="2">
    <source>
        <dbReference type="EMBL" id="KKO76332.1"/>
    </source>
</evidence>
<keyword evidence="1" id="KW-0812">Transmembrane</keyword>
<feature type="transmembrane region" description="Helical" evidence="1">
    <location>
        <begin position="6"/>
        <end position="29"/>
    </location>
</feature>
<dbReference type="VEuPathDB" id="MicrosporidiaDB:AAJ76_400078902"/>
<dbReference type="GeneID" id="36320499"/>
<dbReference type="VEuPathDB" id="MicrosporidiaDB:G9O61_00g007110"/>
<dbReference type="Proteomes" id="UP000034350">
    <property type="component" value="Unassembled WGS sequence"/>
</dbReference>
<organism evidence="2 3">
    <name type="scientific">Vairimorpha ceranae</name>
    <dbReference type="NCBI Taxonomy" id="40302"/>
    <lineage>
        <taxon>Eukaryota</taxon>
        <taxon>Fungi</taxon>
        <taxon>Fungi incertae sedis</taxon>
        <taxon>Microsporidia</taxon>
        <taxon>Nosematidae</taxon>
        <taxon>Vairimorpha</taxon>
    </lineage>
</organism>
<keyword evidence="3" id="KW-1185">Reference proteome</keyword>
<dbReference type="RefSeq" id="XP_024332074.1">
    <property type="nucleotide sequence ID" value="XM_024475553.1"/>
</dbReference>
<comment type="caution">
    <text evidence="2">The sequence shown here is derived from an EMBL/GenBank/DDBJ whole genome shotgun (WGS) entry which is preliminary data.</text>
</comment>
<gene>
    <name evidence="2" type="ORF">AAJ76_400078902</name>
</gene>
<dbReference type="EMBL" id="JPQZ01000004">
    <property type="protein sequence ID" value="KKO76332.1"/>
    <property type="molecule type" value="Genomic_DNA"/>
</dbReference>
<protein>
    <submittedName>
        <fullName evidence="2">Uncharacterized protein</fullName>
    </submittedName>
</protein>
<proteinExistence type="predicted"/>
<keyword evidence="1" id="KW-0472">Membrane</keyword>
<sequence length="281" mass="33280">MRTDKLYYLFFFILGIICYNLVIFIISLIKNDCYIFKSEKVLSSPCICKDFLLPSTYHKLTKLPHIKIDSLFIEKIIFMYNEIIETENFVHKSHNDISTIIYKPNNNDLSFLFELIYEYTNTGILFIPQYNILGCILKNGKIDQKSYAKKFLNMGYIKLYHLLCTFVFIKNDLLLLNDMCQTNYTCNFADDEFEVTYKNIIERFDIQINESNIKMCKWLERIYNPLNPSDLLSYKYSNDVDKSIFLNNKILNHIDSLVLISDGKEHHVSILDYLIINMNLI</sequence>
<keyword evidence="1" id="KW-1133">Transmembrane helix</keyword>
<evidence type="ECO:0000256" key="1">
    <source>
        <dbReference type="SAM" id="Phobius"/>
    </source>
</evidence>
<reference evidence="2 3" key="1">
    <citation type="journal article" date="2015" name="Environ. Microbiol.">
        <title>Genome analyses suggest the presence of polyploidy and recent human-driven expansions in eight global populations of the honeybee pathogen Nosema ceranae.</title>
        <authorList>
            <person name="Pelin A."/>
            <person name="Selman M."/>
            <person name="Aris-Brosou S."/>
            <person name="Farinelli L."/>
            <person name="Corradi N."/>
        </authorList>
    </citation>
    <scope>NUCLEOTIDE SEQUENCE [LARGE SCALE GENOMIC DNA]</scope>
    <source>
        <strain evidence="2 3">PA08 1199</strain>
    </source>
</reference>
<accession>A0A0F9YV53</accession>
<evidence type="ECO:0000313" key="3">
    <source>
        <dbReference type="Proteomes" id="UP000034350"/>
    </source>
</evidence>
<name>A0A0F9YV53_9MICR</name>
<dbReference type="AlphaFoldDB" id="A0A0F9YV53"/>